<protein>
    <submittedName>
        <fullName evidence="2">Uncharacterized protein</fullName>
    </submittedName>
</protein>
<dbReference type="OrthoDB" id="49685at2"/>
<name>A0A0M7HD02_9BORD</name>
<dbReference type="EMBL" id="CP016440">
    <property type="protein sequence ID" value="ANY16847.1"/>
    <property type="molecule type" value="Genomic_DNA"/>
</dbReference>
<dbReference type="RefSeq" id="WP_043212014.1">
    <property type="nucleotide sequence ID" value="NZ_CAJGUP010000180.1"/>
</dbReference>
<evidence type="ECO:0000313" key="2">
    <source>
        <dbReference type="EMBL" id="CUJ07010.1"/>
    </source>
</evidence>
<reference evidence="1 4" key="2">
    <citation type="submission" date="2016-07" db="EMBL/GenBank/DDBJ databases">
        <title>Complete genome sequences of Bordetella pseudohinzii.</title>
        <authorList>
            <person name="Spilker T."/>
            <person name="Darrah R."/>
            <person name="LiPuma J.J."/>
        </authorList>
    </citation>
    <scope>NUCLEOTIDE SEQUENCE [LARGE SCALE GENOMIC DNA]</scope>
    <source>
        <strain evidence="1 4">HI4681</strain>
    </source>
</reference>
<proteinExistence type="predicted"/>
<sequence>MGVVTRTDVAVPRSVGYIPPTAGYFEPSDWAVQVHTLSNSDTARRLIDGEFDSGFTALDIVQQHPDRFKVLKEIGEVDVVWMVFGKTRVNSGQLIAWRDAPVRALFESEI</sequence>
<gene>
    <name evidence="1" type="ORF">BBN53_13705</name>
    <name evidence="2" type="ORF">ERS370011_03604</name>
</gene>
<keyword evidence="4" id="KW-1185">Reference proteome</keyword>
<evidence type="ECO:0000313" key="1">
    <source>
        <dbReference type="EMBL" id="ANY16847.1"/>
    </source>
</evidence>
<dbReference type="Proteomes" id="UP000053096">
    <property type="component" value="Unassembled WGS sequence"/>
</dbReference>
<reference evidence="2 3" key="1">
    <citation type="submission" date="2015-09" db="EMBL/GenBank/DDBJ databases">
        <authorList>
            <person name="Jackson K.R."/>
            <person name="Lunt B.L."/>
            <person name="Fisher J.N.B."/>
            <person name="Gardner A.V."/>
            <person name="Bailey M.E."/>
            <person name="Deus L.M."/>
            <person name="Earl A.S."/>
            <person name="Gibby P.D."/>
            <person name="Hartmann K.A."/>
            <person name="Liu J.E."/>
            <person name="Manci A.M."/>
            <person name="Nielsen D.A."/>
            <person name="Solomon M.B."/>
            <person name="Breakwell D.P."/>
            <person name="Burnett S.H."/>
            <person name="Grose J.H."/>
        </authorList>
    </citation>
    <scope>NUCLEOTIDE SEQUENCE [LARGE SCALE GENOMIC DNA]</scope>
    <source>
        <strain evidence="2 3">2789STDY5608636</strain>
    </source>
</reference>
<dbReference type="EMBL" id="CYTV01000012">
    <property type="protein sequence ID" value="CUJ07010.1"/>
    <property type="molecule type" value="Genomic_DNA"/>
</dbReference>
<dbReference type="AlphaFoldDB" id="A0A0M7HD02"/>
<evidence type="ECO:0000313" key="4">
    <source>
        <dbReference type="Proteomes" id="UP000092950"/>
    </source>
</evidence>
<accession>A0A0M7HD02</accession>
<evidence type="ECO:0000313" key="3">
    <source>
        <dbReference type="Proteomes" id="UP000053096"/>
    </source>
</evidence>
<organism evidence="2 3">
    <name type="scientific">Bordetella pseudohinzii</name>
    <dbReference type="NCBI Taxonomy" id="1331258"/>
    <lineage>
        <taxon>Bacteria</taxon>
        <taxon>Pseudomonadati</taxon>
        <taxon>Pseudomonadota</taxon>
        <taxon>Betaproteobacteria</taxon>
        <taxon>Burkholderiales</taxon>
        <taxon>Alcaligenaceae</taxon>
        <taxon>Bordetella</taxon>
    </lineage>
</organism>
<dbReference type="Proteomes" id="UP000092950">
    <property type="component" value="Chromosome"/>
</dbReference>
<dbReference type="KEGG" id="bpdz:BBN53_13705"/>